<accession>A0ABP2NS58</accession>
<keyword evidence="1" id="KW-0805">Transcription regulation</keyword>
<dbReference type="EMBL" id="AIMT01000030">
    <property type="protein sequence ID" value="EIA64594.1"/>
    <property type="molecule type" value="Genomic_DNA"/>
</dbReference>
<evidence type="ECO:0000259" key="5">
    <source>
        <dbReference type="PROSITE" id="PS51078"/>
    </source>
</evidence>
<dbReference type="SMART" id="SM00346">
    <property type="entry name" value="HTH_ICLR"/>
    <property type="match status" value="1"/>
</dbReference>
<evidence type="ECO:0000256" key="2">
    <source>
        <dbReference type="ARBA" id="ARBA00023125"/>
    </source>
</evidence>
<organism evidence="6 7">
    <name type="scientific">Campylobacter coli 80352</name>
    <dbReference type="NCBI Taxonomy" id="887288"/>
    <lineage>
        <taxon>Bacteria</taxon>
        <taxon>Pseudomonadati</taxon>
        <taxon>Campylobacterota</taxon>
        <taxon>Epsilonproteobacteria</taxon>
        <taxon>Campylobacterales</taxon>
        <taxon>Campylobacteraceae</taxon>
        <taxon>Campylobacter</taxon>
    </lineage>
</organism>
<dbReference type="Gene3D" id="3.30.450.40">
    <property type="match status" value="1"/>
</dbReference>
<dbReference type="PROSITE" id="PS51078">
    <property type="entry name" value="ICLR_ED"/>
    <property type="match status" value="1"/>
</dbReference>
<dbReference type="Gene3D" id="1.10.10.10">
    <property type="entry name" value="Winged helix-like DNA-binding domain superfamily/Winged helix DNA-binding domain"/>
    <property type="match status" value="1"/>
</dbReference>
<dbReference type="SUPFAM" id="SSF46785">
    <property type="entry name" value="Winged helix' DNA-binding domain"/>
    <property type="match status" value="1"/>
</dbReference>
<dbReference type="CDD" id="cd00090">
    <property type="entry name" value="HTH_ARSR"/>
    <property type="match status" value="1"/>
</dbReference>
<proteinExistence type="predicted"/>
<keyword evidence="2" id="KW-0238">DNA-binding</keyword>
<dbReference type="SUPFAM" id="SSF55781">
    <property type="entry name" value="GAF domain-like"/>
    <property type="match status" value="1"/>
</dbReference>
<dbReference type="InterPro" id="IPR014757">
    <property type="entry name" value="Tscrpt_reg_IclR_C"/>
</dbReference>
<dbReference type="PANTHER" id="PTHR30136">
    <property type="entry name" value="HELIX-TURN-HELIX TRANSCRIPTIONAL REGULATOR, ICLR FAMILY"/>
    <property type="match status" value="1"/>
</dbReference>
<reference evidence="6 7" key="1">
    <citation type="submission" date="2010-09" db="EMBL/GenBank/DDBJ databases">
        <authorList>
            <person name="Richards V."/>
            <person name="Lefebure T."/>
            <person name="Suzuki H."/>
            <person name="Pavinski Bitar P."/>
            <person name="Stanhope M."/>
        </authorList>
    </citation>
    <scope>NUCLEOTIDE SEQUENCE [LARGE SCALE GENOMIC DNA]</scope>
    <source>
        <strain evidence="6 7">80352</strain>
    </source>
</reference>
<evidence type="ECO:0000256" key="1">
    <source>
        <dbReference type="ARBA" id="ARBA00023015"/>
    </source>
</evidence>
<dbReference type="InterPro" id="IPR005471">
    <property type="entry name" value="Tscrpt_reg_IclR_N"/>
</dbReference>
<dbReference type="InterPro" id="IPR011991">
    <property type="entry name" value="ArsR-like_HTH"/>
</dbReference>
<evidence type="ECO:0000313" key="7">
    <source>
        <dbReference type="Proteomes" id="UP000005511"/>
    </source>
</evidence>
<feature type="domain" description="IclR-ED" evidence="5">
    <location>
        <begin position="63"/>
        <end position="244"/>
    </location>
</feature>
<gene>
    <name evidence="6" type="ORF">cco14_03692</name>
</gene>
<dbReference type="Pfam" id="PF09339">
    <property type="entry name" value="HTH_IclR"/>
    <property type="match status" value="1"/>
</dbReference>
<feature type="domain" description="HTH iclR-type" evidence="4">
    <location>
        <begin position="2"/>
        <end position="62"/>
    </location>
</feature>
<evidence type="ECO:0000259" key="4">
    <source>
        <dbReference type="PROSITE" id="PS51077"/>
    </source>
</evidence>
<keyword evidence="3" id="KW-0804">Transcription</keyword>
<dbReference type="Proteomes" id="UP000005511">
    <property type="component" value="Unassembled WGS sequence"/>
</dbReference>
<dbReference type="PANTHER" id="PTHR30136:SF35">
    <property type="entry name" value="HTH-TYPE TRANSCRIPTIONAL REGULATOR RV1719"/>
    <property type="match status" value="1"/>
</dbReference>
<dbReference type="RefSeq" id="WP_002800744.1">
    <property type="nucleotide sequence ID" value="NZ_AIMT01000030.1"/>
</dbReference>
<evidence type="ECO:0000313" key="6">
    <source>
        <dbReference type="EMBL" id="EIA64594.1"/>
    </source>
</evidence>
<comment type="caution">
    <text evidence="6">The sequence shown here is derived from an EMBL/GenBank/DDBJ whole genome shotgun (WGS) entry which is preliminary data.</text>
</comment>
<keyword evidence="7" id="KW-1185">Reference proteome</keyword>
<name>A0ABP2NS58_CAMCO</name>
<sequence length="253" mass="29384">MHQPTLRVLNILELLAKEKLTLSTIAKKLNIPAGTLWPILQTLQEKQYIRCDLKNKSYYLDFKILELGYNIKSENSIFEMIKKHMKNIRNLTNQTCQMGILKDGNVLYLEKIDANNTVQLKSFIGTSYPAYATSLGKALLSNKNKKELEKLYPKNFDKITDNTLNNINELYQQIKQIKKEKIAIEIGEMNPQIECMAIGIEHKNKIIAAISISYLIYCSNKAFREKNKKILLEEKNKIEKVLKIYFNDLDTLY</sequence>
<dbReference type="InterPro" id="IPR050707">
    <property type="entry name" value="HTH_MetabolicPath_Reg"/>
</dbReference>
<dbReference type="PROSITE" id="PS51077">
    <property type="entry name" value="HTH_ICLR"/>
    <property type="match status" value="1"/>
</dbReference>
<dbReference type="InterPro" id="IPR036388">
    <property type="entry name" value="WH-like_DNA-bd_sf"/>
</dbReference>
<dbReference type="InterPro" id="IPR036390">
    <property type="entry name" value="WH_DNA-bd_sf"/>
</dbReference>
<evidence type="ECO:0000256" key="3">
    <source>
        <dbReference type="ARBA" id="ARBA00023163"/>
    </source>
</evidence>
<protein>
    <submittedName>
        <fullName evidence="6">Transcriptional regulator</fullName>
    </submittedName>
</protein>
<dbReference type="InterPro" id="IPR029016">
    <property type="entry name" value="GAF-like_dom_sf"/>
</dbReference>
<dbReference type="Pfam" id="PF01614">
    <property type="entry name" value="IclR_C"/>
    <property type="match status" value="1"/>
</dbReference>